<reference evidence="4 5" key="1">
    <citation type="submission" date="2018-07" db="EMBL/GenBank/DDBJ databases">
        <title>Genome analysis of Larkinella rosea.</title>
        <authorList>
            <person name="Zhou Z."/>
            <person name="Wang G."/>
        </authorList>
    </citation>
    <scope>NUCLEOTIDE SEQUENCE [LARGE SCALE GENOMIC DNA]</scope>
    <source>
        <strain evidence="5">zzj9</strain>
    </source>
</reference>
<dbReference type="GO" id="GO:0016787">
    <property type="term" value="F:hydrolase activity"/>
    <property type="evidence" value="ECO:0007669"/>
    <property type="project" value="UniProtKB-KW"/>
</dbReference>
<dbReference type="InterPro" id="IPR049492">
    <property type="entry name" value="BD-FAE-like_dom"/>
</dbReference>
<dbReference type="Proteomes" id="UP000253383">
    <property type="component" value="Unassembled WGS sequence"/>
</dbReference>
<dbReference type="PANTHER" id="PTHR48081">
    <property type="entry name" value="AB HYDROLASE SUPERFAMILY PROTEIN C4A8.06C"/>
    <property type="match status" value="1"/>
</dbReference>
<proteinExistence type="predicted"/>
<keyword evidence="2" id="KW-0732">Signal</keyword>
<dbReference type="InterPro" id="IPR050300">
    <property type="entry name" value="GDXG_lipolytic_enzyme"/>
</dbReference>
<dbReference type="Pfam" id="PF20434">
    <property type="entry name" value="BD-FAE"/>
    <property type="match status" value="1"/>
</dbReference>
<evidence type="ECO:0000256" key="1">
    <source>
        <dbReference type="ARBA" id="ARBA00022801"/>
    </source>
</evidence>
<evidence type="ECO:0000259" key="3">
    <source>
        <dbReference type="Pfam" id="PF20434"/>
    </source>
</evidence>
<gene>
    <name evidence="4" type="ORF">DUE52_02885</name>
</gene>
<evidence type="ECO:0000256" key="2">
    <source>
        <dbReference type="SAM" id="SignalP"/>
    </source>
</evidence>
<feature type="domain" description="BD-FAE-like" evidence="3">
    <location>
        <begin position="57"/>
        <end position="256"/>
    </location>
</feature>
<feature type="chain" id="PRO_5016603469" evidence="2">
    <location>
        <begin position="21"/>
        <end position="302"/>
    </location>
</feature>
<organism evidence="4 5">
    <name type="scientific">Larkinella punicea</name>
    <dbReference type="NCBI Taxonomy" id="2315727"/>
    <lineage>
        <taxon>Bacteria</taxon>
        <taxon>Pseudomonadati</taxon>
        <taxon>Bacteroidota</taxon>
        <taxon>Cytophagia</taxon>
        <taxon>Cytophagales</taxon>
        <taxon>Spirosomataceae</taxon>
        <taxon>Larkinella</taxon>
    </lineage>
</organism>
<dbReference type="RefSeq" id="WP_114404441.1">
    <property type="nucleotide sequence ID" value="NZ_QOWE01000002.1"/>
</dbReference>
<dbReference type="InterPro" id="IPR029058">
    <property type="entry name" value="AB_hydrolase_fold"/>
</dbReference>
<dbReference type="PANTHER" id="PTHR48081:SF6">
    <property type="entry name" value="PEPTIDASE S9 PROLYL OLIGOPEPTIDASE CATALYTIC DOMAIN-CONTAINING PROTEIN"/>
    <property type="match status" value="1"/>
</dbReference>
<dbReference type="OrthoDB" id="9794725at2"/>
<accession>A0A368JYA5</accession>
<dbReference type="Gene3D" id="3.40.50.1820">
    <property type="entry name" value="alpha/beta hydrolase"/>
    <property type="match status" value="1"/>
</dbReference>
<protein>
    <submittedName>
        <fullName evidence="4">Alpha/beta hydrolase</fullName>
    </submittedName>
</protein>
<feature type="signal peptide" evidence="2">
    <location>
        <begin position="1"/>
        <end position="20"/>
    </location>
</feature>
<sequence>MIKKLLLSGFCGLSALLSLAQTEMPLYSGPVPNAKPSDVKEVKRPDQVVSQVIQPTLTVYQPAKGQANGTAVIICPGGGYGVLVMKREGYDVAEAFNKMGVTAFVLKYRLPNEKTMIDPSVGPLQDAQQALKTVRQRAAEWGVDPKKIGIMGFSAGGHLAATAGTHFNQKVIDNPEAVSVRPDFMILVYPVISFTDQVGHSGSRKNLLGAAPKPEQVALYSNELQVTSSTPPAFITHASDDTVVPVKNSLLFYEALQQNKVLADLHIYTKGEHGYLKTPAFEEWFGRCRHWLIQTGLMESRP</sequence>
<keyword evidence="1 4" id="KW-0378">Hydrolase</keyword>
<evidence type="ECO:0000313" key="4">
    <source>
        <dbReference type="EMBL" id="RCR71211.1"/>
    </source>
</evidence>
<comment type="caution">
    <text evidence="4">The sequence shown here is derived from an EMBL/GenBank/DDBJ whole genome shotgun (WGS) entry which is preliminary data.</text>
</comment>
<dbReference type="EMBL" id="QOWE01000002">
    <property type="protein sequence ID" value="RCR71211.1"/>
    <property type="molecule type" value="Genomic_DNA"/>
</dbReference>
<dbReference type="SUPFAM" id="SSF53474">
    <property type="entry name" value="alpha/beta-Hydrolases"/>
    <property type="match status" value="1"/>
</dbReference>
<keyword evidence="5" id="KW-1185">Reference proteome</keyword>
<dbReference type="AlphaFoldDB" id="A0A368JYA5"/>
<evidence type="ECO:0000313" key="5">
    <source>
        <dbReference type="Proteomes" id="UP000253383"/>
    </source>
</evidence>
<name>A0A368JYA5_9BACT</name>